<dbReference type="SUPFAM" id="SSF88659">
    <property type="entry name" value="Sigma3 and sigma4 domains of RNA polymerase sigma factors"/>
    <property type="match status" value="1"/>
</dbReference>
<dbReference type="GO" id="GO:0016987">
    <property type="term" value="F:sigma factor activity"/>
    <property type="evidence" value="ECO:0007669"/>
    <property type="project" value="UniProtKB-KW"/>
</dbReference>
<dbReference type="RefSeq" id="WP_091113881.1">
    <property type="nucleotide sequence ID" value="NZ_BKAF01000043.1"/>
</dbReference>
<keyword evidence="5" id="KW-0804">Transcription</keyword>
<dbReference type="InterPro" id="IPR014284">
    <property type="entry name" value="RNA_pol_sigma-70_dom"/>
</dbReference>
<dbReference type="InterPro" id="IPR014325">
    <property type="entry name" value="RNA_pol_sigma-E_actinobac"/>
</dbReference>
<dbReference type="InterPro" id="IPR013324">
    <property type="entry name" value="RNA_pol_sigma_r3/r4-like"/>
</dbReference>
<evidence type="ECO:0000256" key="5">
    <source>
        <dbReference type="ARBA" id="ARBA00023163"/>
    </source>
</evidence>
<keyword evidence="3" id="KW-0731">Sigma factor</keyword>
<sequence length="173" mass="19376">MDRDTGDDAEFDDFVAARWQRLVRAAVLLGCSSHEAEDVVQTALTRCLVTWSRVRRADDRDAYVYRVLVNTFTDSRRRLWRGEQPTEHLPERAVDGGDDPTRDVLVRDSVDRALARLTADQRAAVVLRYYAHLSEAQMASVLGVAPGTVKSRLSRALAALALDPDLADHEETL</sequence>
<keyword evidence="9" id="KW-1185">Reference proteome</keyword>
<dbReference type="InterPro" id="IPR007627">
    <property type="entry name" value="RNA_pol_sigma70_r2"/>
</dbReference>
<evidence type="ECO:0000259" key="7">
    <source>
        <dbReference type="Pfam" id="PF08281"/>
    </source>
</evidence>
<dbReference type="AlphaFoldDB" id="A0A1I3IUE3"/>
<evidence type="ECO:0000313" key="9">
    <source>
        <dbReference type="Proteomes" id="UP000198649"/>
    </source>
</evidence>
<dbReference type="NCBIfam" id="TIGR02937">
    <property type="entry name" value="sigma70-ECF"/>
    <property type="match status" value="1"/>
</dbReference>
<dbReference type="EMBL" id="FOQG01000009">
    <property type="protein sequence ID" value="SFI51552.1"/>
    <property type="molecule type" value="Genomic_DNA"/>
</dbReference>
<dbReference type="Pfam" id="PF04542">
    <property type="entry name" value="Sigma70_r2"/>
    <property type="match status" value="1"/>
</dbReference>
<evidence type="ECO:0000313" key="8">
    <source>
        <dbReference type="EMBL" id="SFI51552.1"/>
    </source>
</evidence>
<proteinExistence type="inferred from homology"/>
<evidence type="ECO:0000256" key="4">
    <source>
        <dbReference type="ARBA" id="ARBA00023125"/>
    </source>
</evidence>
<dbReference type="Proteomes" id="UP000198649">
    <property type="component" value="Unassembled WGS sequence"/>
</dbReference>
<name>A0A1I3IUE3_9ACTN</name>
<accession>A0A1I3IUE3</accession>
<keyword evidence="4" id="KW-0238">DNA-binding</keyword>
<protein>
    <submittedName>
        <fullName evidence="8">RNA polymerase sigma-70 factor, sigma-E family</fullName>
    </submittedName>
</protein>
<dbReference type="PANTHER" id="PTHR43133:SF50">
    <property type="entry name" value="ECF RNA POLYMERASE SIGMA FACTOR SIGM"/>
    <property type="match status" value="1"/>
</dbReference>
<dbReference type="PANTHER" id="PTHR43133">
    <property type="entry name" value="RNA POLYMERASE ECF-TYPE SIGMA FACTO"/>
    <property type="match status" value="1"/>
</dbReference>
<comment type="similarity">
    <text evidence="1">Belongs to the sigma-70 factor family. ECF subfamily.</text>
</comment>
<dbReference type="InterPro" id="IPR039425">
    <property type="entry name" value="RNA_pol_sigma-70-like"/>
</dbReference>
<evidence type="ECO:0000256" key="2">
    <source>
        <dbReference type="ARBA" id="ARBA00023015"/>
    </source>
</evidence>
<dbReference type="Pfam" id="PF08281">
    <property type="entry name" value="Sigma70_r4_2"/>
    <property type="match status" value="1"/>
</dbReference>
<reference evidence="8 9" key="1">
    <citation type="submission" date="2016-10" db="EMBL/GenBank/DDBJ databases">
        <authorList>
            <person name="de Groot N.N."/>
        </authorList>
    </citation>
    <scope>NUCLEOTIDE SEQUENCE [LARGE SCALE GENOMIC DNA]</scope>
    <source>
        <strain evidence="8 9">CGMCC 1.11156</strain>
    </source>
</reference>
<dbReference type="GO" id="GO:0006352">
    <property type="term" value="P:DNA-templated transcription initiation"/>
    <property type="evidence" value="ECO:0007669"/>
    <property type="project" value="InterPro"/>
</dbReference>
<dbReference type="SUPFAM" id="SSF88946">
    <property type="entry name" value="Sigma2 domain of RNA polymerase sigma factors"/>
    <property type="match status" value="1"/>
</dbReference>
<dbReference type="GO" id="GO:0003677">
    <property type="term" value="F:DNA binding"/>
    <property type="evidence" value="ECO:0007669"/>
    <property type="project" value="UniProtKB-KW"/>
</dbReference>
<feature type="domain" description="RNA polymerase sigma-70 region 2" evidence="6">
    <location>
        <begin position="20"/>
        <end position="81"/>
    </location>
</feature>
<dbReference type="InterPro" id="IPR036388">
    <property type="entry name" value="WH-like_DNA-bd_sf"/>
</dbReference>
<keyword evidence="2" id="KW-0805">Transcription regulation</keyword>
<gene>
    <name evidence="8" type="ORF">SAMN05216561_109148</name>
</gene>
<dbReference type="NCBIfam" id="TIGR02983">
    <property type="entry name" value="SigE-fam_strep"/>
    <property type="match status" value="1"/>
</dbReference>
<evidence type="ECO:0000256" key="3">
    <source>
        <dbReference type="ARBA" id="ARBA00023082"/>
    </source>
</evidence>
<organism evidence="8 9">
    <name type="scientific">Nocardioides psychrotolerans</name>
    <dbReference type="NCBI Taxonomy" id="1005945"/>
    <lineage>
        <taxon>Bacteria</taxon>
        <taxon>Bacillati</taxon>
        <taxon>Actinomycetota</taxon>
        <taxon>Actinomycetes</taxon>
        <taxon>Propionibacteriales</taxon>
        <taxon>Nocardioidaceae</taxon>
        <taxon>Nocardioides</taxon>
    </lineage>
</organism>
<dbReference type="Gene3D" id="1.10.1740.10">
    <property type="match status" value="1"/>
</dbReference>
<dbReference type="InterPro" id="IPR013325">
    <property type="entry name" value="RNA_pol_sigma_r2"/>
</dbReference>
<dbReference type="InterPro" id="IPR013249">
    <property type="entry name" value="RNA_pol_sigma70_r4_t2"/>
</dbReference>
<dbReference type="OrthoDB" id="2046835at2"/>
<dbReference type="STRING" id="1005945.SAMN05216561_109148"/>
<evidence type="ECO:0000256" key="1">
    <source>
        <dbReference type="ARBA" id="ARBA00010641"/>
    </source>
</evidence>
<feature type="domain" description="RNA polymerase sigma factor 70 region 4 type 2" evidence="7">
    <location>
        <begin position="108"/>
        <end position="160"/>
    </location>
</feature>
<dbReference type="Gene3D" id="1.10.10.10">
    <property type="entry name" value="Winged helix-like DNA-binding domain superfamily/Winged helix DNA-binding domain"/>
    <property type="match status" value="1"/>
</dbReference>
<evidence type="ECO:0000259" key="6">
    <source>
        <dbReference type="Pfam" id="PF04542"/>
    </source>
</evidence>